<dbReference type="EMBL" id="BNJK01000001">
    <property type="protein sequence ID" value="GHO94069.1"/>
    <property type="molecule type" value="Genomic_DNA"/>
</dbReference>
<feature type="transmembrane region" description="Helical" evidence="1">
    <location>
        <begin position="128"/>
        <end position="148"/>
    </location>
</feature>
<dbReference type="AlphaFoldDB" id="A0A8J3IM19"/>
<keyword evidence="1" id="KW-0472">Membrane</keyword>
<evidence type="ECO:0000313" key="2">
    <source>
        <dbReference type="EMBL" id="GHO94069.1"/>
    </source>
</evidence>
<name>A0A8J3IM19_9CHLR</name>
<dbReference type="RefSeq" id="WP_220204828.1">
    <property type="nucleotide sequence ID" value="NZ_BNJK01000001.1"/>
</dbReference>
<dbReference type="Proteomes" id="UP000597444">
    <property type="component" value="Unassembled WGS sequence"/>
</dbReference>
<sequence>MIQHTPSLLRAIWTVPVWRDDLLATFIHWVQDGKSRRDVQPELKGLIEVELTKYVPSFAHDVDLAQVNWDQITEFFCLSFYKWHASRSLLSIPPDEIWEELSDAQTWGPLSFHPQQENAISLTVPIPFLPVMIFIYYIFILFYLILAITKIPINLLKRLFLSVILYSKDGCVIVALY</sequence>
<keyword evidence="3" id="KW-1185">Reference proteome</keyword>
<comment type="caution">
    <text evidence="2">The sequence shown here is derived from an EMBL/GenBank/DDBJ whole genome shotgun (WGS) entry which is preliminary data.</text>
</comment>
<organism evidence="2 3">
    <name type="scientific">Reticulibacter mediterranei</name>
    <dbReference type="NCBI Taxonomy" id="2778369"/>
    <lineage>
        <taxon>Bacteria</taxon>
        <taxon>Bacillati</taxon>
        <taxon>Chloroflexota</taxon>
        <taxon>Ktedonobacteria</taxon>
        <taxon>Ktedonobacterales</taxon>
        <taxon>Reticulibacteraceae</taxon>
        <taxon>Reticulibacter</taxon>
    </lineage>
</organism>
<keyword evidence="1" id="KW-0812">Transmembrane</keyword>
<evidence type="ECO:0000313" key="3">
    <source>
        <dbReference type="Proteomes" id="UP000597444"/>
    </source>
</evidence>
<gene>
    <name evidence="2" type="ORF">KSF_041170</name>
</gene>
<protein>
    <submittedName>
        <fullName evidence="2">Uncharacterized protein</fullName>
    </submittedName>
</protein>
<keyword evidence="1" id="KW-1133">Transmembrane helix</keyword>
<evidence type="ECO:0000256" key="1">
    <source>
        <dbReference type="SAM" id="Phobius"/>
    </source>
</evidence>
<accession>A0A8J3IM19</accession>
<reference evidence="2" key="1">
    <citation type="submission" date="2020-10" db="EMBL/GenBank/DDBJ databases">
        <title>Taxonomic study of unclassified bacteria belonging to the class Ktedonobacteria.</title>
        <authorList>
            <person name="Yabe S."/>
            <person name="Wang C.M."/>
            <person name="Zheng Y."/>
            <person name="Sakai Y."/>
            <person name="Cavaletti L."/>
            <person name="Monciardini P."/>
            <person name="Donadio S."/>
        </authorList>
    </citation>
    <scope>NUCLEOTIDE SEQUENCE</scope>
    <source>
        <strain evidence="2">ID150040</strain>
    </source>
</reference>
<proteinExistence type="predicted"/>